<evidence type="ECO:0000256" key="2">
    <source>
        <dbReference type="ARBA" id="ARBA00005810"/>
    </source>
</evidence>
<evidence type="ECO:0000256" key="1">
    <source>
        <dbReference type="ARBA" id="ARBA00005051"/>
    </source>
</evidence>
<evidence type="ECO:0000313" key="15">
    <source>
        <dbReference type="Proteomes" id="UP000739411"/>
    </source>
</evidence>
<dbReference type="PANTHER" id="PTHR43071">
    <property type="entry name" value="2-AMINO-4-HYDROXY-6-HYDROXYMETHYLDIHYDROPTERIDINE PYROPHOSPHOKINASE"/>
    <property type="match status" value="1"/>
</dbReference>
<evidence type="ECO:0000256" key="9">
    <source>
        <dbReference type="ARBA" id="ARBA00022909"/>
    </source>
</evidence>
<reference evidence="14 15" key="1">
    <citation type="submission" date="2020-10" db="EMBL/GenBank/DDBJ databases">
        <title>Connecting structure to function with the recovery of over 1000 high-quality activated sludge metagenome-assembled genomes encoding full-length rRNA genes using long-read sequencing.</title>
        <authorList>
            <person name="Singleton C.M."/>
            <person name="Petriglieri F."/>
            <person name="Kristensen J.M."/>
            <person name="Kirkegaard R.H."/>
            <person name="Michaelsen T.Y."/>
            <person name="Andersen M.H."/>
            <person name="Karst S.M."/>
            <person name="Dueholm M.S."/>
            <person name="Nielsen P.H."/>
            <person name="Albertsen M."/>
        </authorList>
    </citation>
    <scope>NUCLEOTIDE SEQUENCE [LARGE SCALE GENOMIC DNA]</scope>
    <source>
        <strain evidence="14">EsbW_18-Q3-R4-48_BATAC.463</strain>
    </source>
</reference>
<dbReference type="InterPro" id="IPR035907">
    <property type="entry name" value="Hppk_sf"/>
</dbReference>
<comment type="function">
    <text evidence="10">Catalyzes the transfer of pyrophosphate from adenosine triphosphate (ATP) to 6-hydroxymethyl-7,8-dihydropterin, an enzymatic step in folate biosynthesis pathway.</text>
</comment>
<dbReference type="Proteomes" id="UP000739411">
    <property type="component" value="Unassembled WGS sequence"/>
</dbReference>
<keyword evidence="5 14" id="KW-0808">Transferase</keyword>
<evidence type="ECO:0000256" key="12">
    <source>
        <dbReference type="ARBA" id="ARBA00033413"/>
    </source>
</evidence>
<dbReference type="GO" id="GO:0016301">
    <property type="term" value="F:kinase activity"/>
    <property type="evidence" value="ECO:0007669"/>
    <property type="project" value="UniProtKB-KW"/>
</dbReference>
<dbReference type="GO" id="GO:0046656">
    <property type="term" value="P:folic acid biosynthetic process"/>
    <property type="evidence" value="ECO:0007669"/>
    <property type="project" value="UniProtKB-KW"/>
</dbReference>
<dbReference type="AlphaFoldDB" id="A0A935K0C4"/>
<keyword evidence="6" id="KW-0547">Nucleotide-binding</keyword>
<evidence type="ECO:0000256" key="3">
    <source>
        <dbReference type="ARBA" id="ARBA00013253"/>
    </source>
</evidence>
<comment type="caution">
    <text evidence="14">The sequence shown here is derived from an EMBL/GenBank/DDBJ whole genome shotgun (WGS) entry which is preliminary data.</text>
</comment>
<dbReference type="InterPro" id="IPR000550">
    <property type="entry name" value="Hppk"/>
</dbReference>
<keyword evidence="7" id="KW-0418">Kinase</keyword>
<evidence type="ECO:0000259" key="13">
    <source>
        <dbReference type="PROSITE" id="PS00794"/>
    </source>
</evidence>
<evidence type="ECO:0000313" key="14">
    <source>
        <dbReference type="EMBL" id="MBK7415809.1"/>
    </source>
</evidence>
<feature type="domain" description="7,8-dihydro-6-hydroxymethylpterin-pyrophosphokinase" evidence="13">
    <location>
        <begin position="88"/>
        <end position="99"/>
    </location>
</feature>
<dbReference type="EMBL" id="JADJMS010000026">
    <property type="protein sequence ID" value="MBK7415809.1"/>
    <property type="molecule type" value="Genomic_DNA"/>
</dbReference>
<protein>
    <recommendedName>
        <fullName evidence="4">2-amino-4-hydroxy-6-hydroxymethyldihydropteridine pyrophosphokinase</fullName>
        <ecNumber evidence="3">2.7.6.3</ecNumber>
    </recommendedName>
    <alternativeName>
        <fullName evidence="11">6-hydroxymethyl-7,8-dihydropterin pyrophosphokinase</fullName>
    </alternativeName>
    <alternativeName>
        <fullName evidence="12">7,8-dihydro-6-hydroxymethylpterin-pyrophosphokinase</fullName>
    </alternativeName>
</protein>
<proteinExistence type="inferred from homology"/>
<dbReference type="NCBIfam" id="TIGR01498">
    <property type="entry name" value="folK"/>
    <property type="match status" value="1"/>
</dbReference>
<comment type="similarity">
    <text evidence="2">Belongs to the HPPK family.</text>
</comment>
<evidence type="ECO:0000256" key="10">
    <source>
        <dbReference type="ARBA" id="ARBA00029409"/>
    </source>
</evidence>
<evidence type="ECO:0000256" key="5">
    <source>
        <dbReference type="ARBA" id="ARBA00022679"/>
    </source>
</evidence>
<evidence type="ECO:0000256" key="4">
    <source>
        <dbReference type="ARBA" id="ARBA00016218"/>
    </source>
</evidence>
<organism evidence="14 15">
    <name type="scientific">Candidatus Dechloromonas phosphorivorans</name>
    <dbReference type="NCBI Taxonomy" id="2899244"/>
    <lineage>
        <taxon>Bacteria</taxon>
        <taxon>Pseudomonadati</taxon>
        <taxon>Pseudomonadota</taxon>
        <taxon>Betaproteobacteria</taxon>
        <taxon>Rhodocyclales</taxon>
        <taxon>Azonexaceae</taxon>
        <taxon>Dechloromonas</taxon>
    </lineage>
</organism>
<name>A0A935K0C4_9RHOO</name>
<dbReference type="PROSITE" id="PS00794">
    <property type="entry name" value="HPPK"/>
    <property type="match status" value="1"/>
</dbReference>
<dbReference type="Pfam" id="PF01288">
    <property type="entry name" value="HPPK"/>
    <property type="match status" value="1"/>
</dbReference>
<dbReference type="GO" id="GO:0005524">
    <property type="term" value="F:ATP binding"/>
    <property type="evidence" value="ECO:0007669"/>
    <property type="project" value="UniProtKB-KW"/>
</dbReference>
<comment type="pathway">
    <text evidence="1">Cofactor biosynthesis; tetrahydrofolate biosynthesis; 2-amino-4-hydroxy-6-hydroxymethyl-7,8-dihydropteridine diphosphate from 7,8-dihydroneopterin triphosphate: step 4/4.</text>
</comment>
<dbReference type="Gene3D" id="3.30.70.560">
    <property type="entry name" value="7,8-Dihydro-6-hydroxymethylpterin-pyrophosphokinase HPPK"/>
    <property type="match status" value="1"/>
</dbReference>
<sequence length="158" mass="17030">MNTAYIALGANLGDPVATVLAAFGALANLNESRVIHTSSLYRTAPVGNTAQPEFINAVAALETTLAPEALLDALLEVEQRFGRIRAEKNGPRTLDLDLLLYNDLELDLPRLTLPHPRLHLRAFVLLPLAEISPSLPLPKRGTVAAWLPAVANQGISRL</sequence>
<evidence type="ECO:0000256" key="6">
    <source>
        <dbReference type="ARBA" id="ARBA00022741"/>
    </source>
</evidence>
<evidence type="ECO:0000256" key="7">
    <source>
        <dbReference type="ARBA" id="ARBA00022777"/>
    </source>
</evidence>
<dbReference type="EC" id="2.7.6.3" evidence="3"/>
<evidence type="ECO:0000256" key="8">
    <source>
        <dbReference type="ARBA" id="ARBA00022840"/>
    </source>
</evidence>
<evidence type="ECO:0000256" key="11">
    <source>
        <dbReference type="ARBA" id="ARBA00029766"/>
    </source>
</evidence>
<accession>A0A935K0C4</accession>
<keyword evidence="8" id="KW-0067">ATP-binding</keyword>
<keyword evidence="9" id="KW-0289">Folate biosynthesis</keyword>
<dbReference type="PANTHER" id="PTHR43071:SF1">
    <property type="entry name" value="2-AMINO-4-HYDROXY-6-HYDROXYMETHYLDIHYDROPTERIDINE PYROPHOSPHOKINASE"/>
    <property type="match status" value="1"/>
</dbReference>
<dbReference type="CDD" id="cd00483">
    <property type="entry name" value="HPPK"/>
    <property type="match status" value="1"/>
</dbReference>
<gene>
    <name evidence="14" type="primary">folK</name>
    <name evidence="14" type="ORF">IPJ38_12535</name>
</gene>
<dbReference type="SUPFAM" id="SSF55083">
    <property type="entry name" value="6-hydroxymethyl-7,8-dihydropterin pyrophosphokinase, HPPK"/>
    <property type="match status" value="1"/>
</dbReference>
<dbReference type="GO" id="GO:0003848">
    <property type="term" value="F:2-amino-4-hydroxy-6-hydroxymethyldihydropteridine diphosphokinase activity"/>
    <property type="evidence" value="ECO:0007669"/>
    <property type="project" value="UniProtKB-EC"/>
</dbReference>